<dbReference type="SUPFAM" id="SSF56112">
    <property type="entry name" value="Protein kinase-like (PK-like)"/>
    <property type="match status" value="1"/>
</dbReference>
<dbReference type="Pfam" id="PF01636">
    <property type="entry name" value="APH"/>
    <property type="match status" value="1"/>
</dbReference>
<evidence type="ECO:0000313" key="2">
    <source>
        <dbReference type="EMBL" id="KXU34362.1"/>
    </source>
</evidence>
<dbReference type="InterPro" id="IPR002575">
    <property type="entry name" value="Aminoglycoside_PTrfase"/>
</dbReference>
<reference evidence="3" key="1">
    <citation type="submission" date="2016-02" db="EMBL/GenBank/DDBJ databases">
        <authorList>
            <person name="Sanders J.G."/>
            <person name="Lin J.Y."/>
            <person name="Wertz J.T."/>
            <person name="Russell J.A."/>
            <person name="Moreau C.S."/>
            <person name="Powell S."/>
        </authorList>
    </citation>
    <scope>NUCLEOTIDE SEQUENCE [LARGE SCALE GENOMIC DNA]</scope>
    <source>
        <strain evidence="3">CAG34</strain>
    </source>
</reference>
<dbReference type="InterPro" id="IPR011009">
    <property type="entry name" value="Kinase-like_dom_sf"/>
</dbReference>
<dbReference type="RefSeq" id="WP_068631250.1">
    <property type="nucleotide sequence ID" value="NZ_LSZQ01000066.1"/>
</dbReference>
<dbReference type="Gene3D" id="3.90.1200.10">
    <property type="match status" value="1"/>
</dbReference>
<comment type="caution">
    <text evidence="2">The sequence shown here is derived from an EMBL/GenBank/DDBJ whole genome shotgun (WGS) entry which is preliminary data.</text>
</comment>
<feature type="domain" description="Aminoglycoside phosphotransferase" evidence="1">
    <location>
        <begin position="23"/>
        <end position="241"/>
    </location>
</feature>
<evidence type="ECO:0000259" key="1">
    <source>
        <dbReference type="Pfam" id="PF01636"/>
    </source>
</evidence>
<organism evidence="2 3">
    <name type="scientific">Cephaloticoccus primus</name>
    <dbReference type="NCBI Taxonomy" id="1548207"/>
    <lineage>
        <taxon>Bacteria</taxon>
        <taxon>Pseudomonadati</taxon>
        <taxon>Verrucomicrobiota</taxon>
        <taxon>Opitutia</taxon>
        <taxon>Opitutales</taxon>
        <taxon>Opitutaceae</taxon>
        <taxon>Cephaloticoccus</taxon>
    </lineage>
</organism>
<dbReference type="EMBL" id="LSZQ01000066">
    <property type="protein sequence ID" value="KXU34362.1"/>
    <property type="molecule type" value="Genomic_DNA"/>
</dbReference>
<protein>
    <recommendedName>
        <fullName evidence="1">Aminoglycoside phosphotransferase domain-containing protein</fullName>
    </recommendedName>
</protein>
<accession>A0A139SIG7</accession>
<evidence type="ECO:0000313" key="3">
    <source>
        <dbReference type="Proteomes" id="UP000070058"/>
    </source>
</evidence>
<dbReference type="AlphaFoldDB" id="A0A139SIG7"/>
<dbReference type="OrthoDB" id="9777791at2"/>
<keyword evidence="3" id="KW-1185">Reference proteome</keyword>
<dbReference type="STRING" id="1548207.AXK11_08615"/>
<name>A0A139SIG7_9BACT</name>
<sequence length="318" mass="34867">MPLTLDPEMAAVARQLWPAPQRLQPATGGLFNRVLQVQSPAGTAYLKRFTDAASSGDFPALPTSAAQRCLVAARWHELALRASTKVPQVAVPALISVKPELDLIAMEQARGAPLYDALWGEDRDTDAALHAVVAWQAALHVLAPTPRAPLLAASRPFKAFKVDLQYTCLLVEVPPALHAAARDFVAAYLQQEAEPVHGDLNSRNILIGKDGVSVIDFEQGHFGEGVYDLAYLLSEYVIRELRAAADPEPVITAAWAKYCQARGCDPDPALWRRLRIHLGFQVLYRLVGPSCKVWTGHLGDTAGQALRRWSTAEFLRWL</sequence>
<dbReference type="Proteomes" id="UP000070058">
    <property type="component" value="Unassembled WGS sequence"/>
</dbReference>
<gene>
    <name evidence="2" type="ORF">AXK11_08615</name>
</gene>
<proteinExistence type="predicted"/>